<dbReference type="InterPro" id="IPR036165">
    <property type="entry name" value="YefM-like_sf"/>
</dbReference>
<proteinExistence type="inferred from homology"/>
<dbReference type="Pfam" id="PF02604">
    <property type="entry name" value="PhdYeFM_antitox"/>
    <property type="match status" value="1"/>
</dbReference>
<dbReference type="SUPFAM" id="SSF143120">
    <property type="entry name" value="YefM-like"/>
    <property type="match status" value="1"/>
</dbReference>
<gene>
    <name evidence="3" type="ORF">OG442_23950</name>
</gene>
<comment type="function">
    <text evidence="2">Antitoxin component of a type II toxin-antitoxin (TA) system.</text>
</comment>
<dbReference type="Proteomes" id="UP001432209">
    <property type="component" value="Chromosome"/>
</dbReference>
<dbReference type="InterPro" id="IPR006442">
    <property type="entry name" value="Antitoxin_Phd/YefM"/>
</dbReference>
<evidence type="ECO:0000256" key="2">
    <source>
        <dbReference type="RuleBase" id="RU362080"/>
    </source>
</evidence>
<dbReference type="NCBIfam" id="TIGR01552">
    <property type="entry name" value="phd_fam"/>
    <property type="match status" value="1"/>
</dbReference>
<evidence type="ECO:0000313" key="3">
    <source>
        <dbReference type="EMBL" id="WUX54361.1"/>
    </source>
</evidence>
<evidence type="ECO:0000313" key="4">
    <source>
        <dbReference type="Proteomes" id="UP001432209"/>
    </source>
</evidence>
<name>A0ABZ2A821_STRNV</name>
<dbReference type="Gene3D" id="3.40.1620.10">
    <property type="entry name" value="YefM-like domain"/>
    <property type="match status" value="1"/>
</dbReference>
<protein>
    <recommendedName>
        <fullName evidence="2">Antitoxin</fullName>
    </recommendedName>
</protein>
<evidence type="ECO:0000256" key="1">
    <source>
        <dbReference type="ARBA" id="ARBA00009981"/>
    </source>
</evidence>
<dbReference type="EMBL" id="CP109495">
    <property type="protein sequence ID" value="WUX54361.1"/>
    <property type="molecule type" value="Genomic_DNA"/>
</dbReference>
<accession>A0ABZ2A821</accession>
<dbReference type="GeneID" id="91342654"/>
<keyword evidence="4" id="KW-1185">Reference proteome</keyword>
<reference evidence="3" key="1">
    <citation type="submission" date="2022-10" db="EMBL/GenBank/DDBJ databases">
        <title>The complete genomes of actinobacterial strains from the NBC collection.</title>
        <authorList>
            <person name="Joergensen T.S."/>
            <person name="Alvarez Arevalo M."/>
            <person name="Sterndorff E.B."/>
            <person name="Faurdal D."/>
            <person name="Vuksanovic O."/>
            <person name="Mourched A.-S."/>
            <person name="Charusanti P."/>
            <person name="Shaw S."/>
            <person name="Blin K."/>
            <person name="Weber T."/>
        </authorList>
    </citation>
    <scope>NUCLEOTIDE SEQUENCE</scope>
    <source>
        <strain evidence="3">NBC_01432</strain>
    </source>
</reference>
<comment type="similarity">
    <text evidence="1 2">Belongs to the phD/YefM antitoxin family.</text>
</comment>
<dbReference type="RefSeq" id="WP_329077969.1">
    <property type="nucleotide sequence ID" value="NZ_CP109483.1"/>
</dbReference>
<sequence>MTEITYSIVEARAKLGAIAREVSATREPVAITDHGHTIAILMSPADALELEERRALADYQERQARGESLGIPHDEAFRRVFGGDD</sequence>
<organism evidence="3 4">
    <name type="scientific">Streptomyces niveus</name>
    <name type="common">Streptomyces spheroides</name>
    <dbReference type="NCBI Taxonomy" id="193462"/>
    <lineage>
        <taxon>Bacteria</taxon>
        <taxon>Bacillati</taxon>
        <taxon>Actinomycetota</taxon>
        <taxon>Actinomycetes</taxon>
        <taxon>Kitasatosporales</taxon>
        <taxon>Streptomycetaceae</taxon>
        <taxon>Streptomyces</taxon>
    </lineage>
</organism>